<sequence length="136" mass="15391">MAFCHSPLSGFEGLSHPLEAMAPMQHSQAITRHHPPKQTCENAEKNDQWKTDVKIISISLKEMRRNLFKKLTPLPRPSRSILYQLPKLYSSLFHETATDLFHITQIYPNKLPSILTVKATEGMGKPAAATLWVRTG</sequence>
<keyword evidence="2" id="KW-1185">Reference proteome</keyword>
<accession>A0A9J5ZNW6</accession>
<reference evidence="1 2" key="1">
    <citation type="submission" date="2020-09" db="EMBL/GenBank/DDBJ databases">
        <title>De no assembly of potato wild relative species, Solanum commersonii.</title>
        <authorList>
            <person name="Cho K."/>
        </authorList>
    </citation>
    <scope>NUCLEOTIDE SEQUENCE [LARGE SCALE GENOMIC DNA]</scope>
    <source>
        <strain evidence="1">LZ3.2</strain>
        <tissue evidence="1">Leaf</tissue>
    </source>
</reference>
<evidence type="ECO:0000313" key="1">
    <source>
        <dbReference type="EMBL" id="KAG5613786.1"/>
    </source>
</evidence>
<comment type="caution">
    <text evidence="1">The sequence shown here is derived from an EMBL/GenBank/DDBJ whole genome shotgun (WGS) entry which is preliminary data.</text>
</comment>
<dbReference type="AlphaFoldDB" id="A0A9J5ZNW6"/>
<dbReference type="EMBL" id="JACXVP010000003">
    <property type="protein sequence ID" value="KAG5613786.1"/>
    <property type="molecule type" value="Genomic_DNA"/>
</dbReference>
<dbReference type="Proteomes" id="UP000824120">
    <property type="component" value="Chromosome 3"/>
</dbReference>
<evidence type="ECO:0000313" key="2">
    <source>
        <dbReference type="Proteomes" id="UP000824120"/>
    </source>
</evidence>
<organism evidence="1 2">
    <name type="scientific">Solanum commersonii</name>
    <name type="common">Commerson's wild potato</name>
    <name type="synonym">Commerson's nightshade</name>
    <dbReference type="NCBI Taxonomy" id="4109"/>
    <lineage>
        <taxon>Eukaryota</taxon>
        <taxon>Viridiplantae</taxon>
        <taxon>Streptophyta</taxon>
        <taxon>Embryophyta</taxon>
        <taxon>Tracheophyta</taxon>
        <taxon>Spermatophyta</taxon>
        <taxon>Magnoliopsida</taxon>
        <taxon>eudicotyledons</taxon>
        <taxon>Gunneridae</taxon>
        <taxon>Pentapetalae</taxon>
        <taxon>asterids</taxon>
        <taxon>lamiids</taxon>
        <taxon>Solanales</taxon>
        <taxon>Solanaceae</taxon>
        <taxon>Solanoideae</taxon>
        <taxon>Solaneae</taxon>
        <taxon>Solanum</taxon>
    </lineage>
</organism>
<protein>
    <submittedName>
        <fullName evidence="1">Uncharacterized protein</fullName>
    </submittedName>
</protein>
<proteinExistence type="predicted"/>
<name>A0A9J5ZNW6_SOLCO</name>
<gene>
    <name evidence="1" type="ORF">H5410_013610</name>
</gene>